<keyword evidence="2" id="KW-1185">Reference proteome</keyword>
<dbReference type="SUPFAM" id="SSF56214">
    <property type="entry name" value="4'-phosphopantetheinyl transferase"/>
    <property type="match status" value="2"/>
</dbReference>
<protein>
    <submittedName>
        <fullName evidence="1">4'-phosphopantetheinyl transferase superfamily protein</fullName>
    </submittedName>
</protein>
<dbReference type="InterPro" id="IPR037143">
    <property type="entry name" value="4-PPantetheinyl_Trfase_dom_sf"/>
</dbReference>
<evidence type="ECO:0000313" key="1">
    <source>
        <dbReference type="EMBL" id="MBD2754067.1"/>
    </source>
</evidence>
<dbReference type="RefSeq" id="WP_191039694.1">
    <property type="nucleotide sequence ID" value="NZ_JACXAA010000004.1"/>
</dbReference>
<name>A0A927B2I5_9BACT</name>
<gene>
    <name evidence="1" type="ORF">IC230_14255</name>
</gene>
<proteinExistence type="predicted"/>
<comment type="caution">
    <text evidence="1">The sequence shown here is derived from an EMBL/GenBank/DDBJ whole genome shotgun (WGS) entry which is preliminary data.</text>
</comment>
<dbReference type="GO" id="GO:0000287">
    <property type="term" value="F:magnesium ion binding"/>
    <property type="evidence" value="ECO:0007669"/>
    <property type="project" value="InterPro"/>
</dbReference>
<reference evidence="1" key="1">
    <citation type="submission" date="2020-09" db="EMBL/GenBank/DDBJ databases">
        <authorList>
            <person name="Kim M.K."/>
        </authorList>
    </citation>
    <scope>NUCLEOTIDE SEQUENCE</scope>
    <source>
        <strain evidence="1">BT704</strain>
    </source>
</reference>
<dbReference type="GO" id="GO:0008897">
    <property type="term" value="F:holo-[acyl-carrier-protein] synthase activity"/>
    <property type="evidence" value="ECO:0007669"/>
    <property type="project" value="InterPro"/>
</dbReference>
<accession>A0A927B2I5</accession>
<evidence type="ECO:0000313" key="2">
    <source>
        <dbReference type="Proteomes" id="UP000653797"/>
    </source>
</evidence>
<sequence>MTTSCVIYWTRLSGSSVDACLQAGAHDLPPNLWQRSQHYRDRQVRALSVLGKRLLEYGLSRYMPSPHGQLLKFLRYTAQGSPYLSGLGLSVSFSHSADVVACALSEDGPVGVDVQSVQRFPMQTDGRLFLNAAELGQFTEKTYVDLWAKKEAVYKVTASNGNGSQTPFKSLTVTTDGNVKDAKGQTYHTQPFHVGPGYVSYVAANGPVCAELRSVEARTLWTA</sequence>
<keyword evidence="1" id="KW-0808">Transferase</keyword>
<organism evidence="1 2">
    <name type="scientific">Spirosoma validum</name>
    <dbReference type="NCBI Taxonomy" id="2771355"/>
    <lineage>
        <taxon>Bacteria</taxon>
        <taxon>Pseudomonadati</taxon>
        <taxon>Bacteroidota</taxon>
        <taxon>Cytophagia</taxon>
        <taxon>Cytophagales</taxon>
        <taxon>Cytophagaceae</taxon>
        <taxon>Spirosoma</taxon>
    </lineage>
</organism>
<dbReference type="EMBL" id="JACXAA010000004">
    <property type="protein sequence ID" value="MBD2754067.1"/>
    <property type="molecule type" value="Genomic_DNA"/>
</dbReference>
<dbReference type="Gene3D" id="3.90.470.20">
    <property type="entry name" value="4'-phosphopantetheinyl transferase domain"/>
    <property type="match status" value="2"/>
</dbReference>
<dbReference type="Proteomes" id="UP000653797">
    <property type="component" value="Unassembled WGS sequence"/>
</dbReference>
<dbReference type="AlphaFoldDB" id="A0A927B2I5"/>